<dbReference type="InterPro" id="IPR013517">
    <property type="entry name" value="FG-GAP"/>
</dbReference>
<dbReference type="PANTHER" id="PTHR46580:SF4">
    <property type="entry name" value="ATP_GTP-BINDING PROTEIN"/>
    <property type="match status" value="1"/>
</dbReference>
<dbReference type="Pfam" id="PF01839">
    <property type="entry name" value="FG-GAP"/>
    <property type="match status" value="1"/>
</dbReference>
<evidence type="ECO:0000259" key="2">
    <source>
        <dbReference type="SMART" id="SM00429"/>
    </source>
</evidence>
<dbReference type="Pfam" id="PF13517">
    <property type="entry name" value="FG-GAP_3"/>
    <property type="match status" value="5"/>
</dbReference>
<protein>
    <recommendedName>
        <fullName evidence="2">IPT/TIG domain-containing protein</fullName>
    </recommendedName>
</protein>
<evidence type="ECO:0000313" key="4">
    <source>
        <dbReference type="Proteomes" id="UP001500582"/>
    </source>
</evidence>
<dbReference type="InterPro" id="IPR002909">
    <property type="entry name" value="IPT_dom"/>
</dbReference>
<dbReference type="Pfam" id="PF18962">
    <property type="entry name" value="Por_Secre_tail"/>
    <property type="match status" value="1"/>
</dbReference>
<evidence type="ECO:0000313" key="3">
    <source>
        <dbReference type="EMBL" id="GAA4319775.1"/>
    </source>
</evidence>
<name>A0ABP8G9K6_9SPHI</name>
<sequence>MVLFGEDKGTIVSASAGKITVKAPAGAGYNHISVLNTSTGLRATSGGFFTLAFDSSDPFTGSALETSSILNIPNTEVAEMLLKDFNGDGKPDLVIGNYFAGKISIRFNNMSVSNADDTFNGDVITFDIPSLAIKIMTEDMDGDGKPDIEVFTFNGKIHILKNTSTGTGAPTFEPVDIVLNTIVEAVAIADMNNDGKPDILTSVDKGLGIIKNNCTPGIITPALFETAASITSTYIGGGIKVADINGDNRLDVVAGSDNKIIIFENHVTNGVLNNECMVAKYPFVVEGLSNFIVADVNADTRADIVCFARTSETNTIHIYKNNIDAGATITPLSFALQTKLFIPDGTSSLSASDIDGDGRVDIIASSTKKTVSIFKNAFNGTTPAAPWFDKEIRIGIPGSTKFIIGDCNNDSRPDLLIGSSGQINIIINKEPLIPVISSFSPLRGAAGSTLTIKGKYLMMGNTPSKVFIGGREATVTQASDTLFKVTVPIGTATGPVSILNTREHRIINANGNFSATFKAPANIERQDFRFSKMKLTGEYADLIQFRDFDGDGFLDLFYLDAGTAVVQRNSGKKKGIDCTTFEEPIKLNAPNNEKRIGFLSDINYDGLTDIIAGPNSFLNKSTKGKLLFEATEQFAPQLPHDLIIDVDGDGRADFSDYGNIYRSIYPKNATSVYAYEPVYLKLLPNCTFMDMNGDGKPDLVWTRQSFTDYGLVMYKNDNVPGSFSDSAFTAVTVPTNTEYATIADFDNDNMPDLYSQGKLYKNVTPIGGTFKFDAPIDIQYNKDDVYADVNGDGLPDLIRQKSGKFPEDPDTLLIFQNRAKAGQPFKFTTPVLFPQSDNFDSGTYFLTNFLGVQDLNNDNKPEIIFYDHELNELRINENTMQISDGDKPPVITSFNPQTGSVNSQVVIEGERFDPAGSRVYFGNLLADIVSATNNRITVKVPAGALYKPIKVLNTTTKRYAISTQSFIPKIAGVDGKVFDASLLTQAPDMVNNLGFLLNYEVADMDGDGNQEIVIGDLLDISPFNRYAIDIYKSQTKDTYNNPINFAKAGNYRSYIYSGILKVSDLDGDGKIDVLSPENDGLTILENQYEAGCGYNLKRVALIGRGEYDADFNYIIADLNNDGKPEIISGSGKPNELNIYYNNSKRGSISFSPFNNIKLNRYNKLGLYYFSIDNMMIADIDGDGWNDILFNDITTDVNKKVLFYMRNLADPLKSSATFAEPVELNKKGGEKIFWADLDNDKKDELIVKQRYNVLIYKNNSVPGTAAITELMELPLNAETLIDVADFDGDGKPDLLVDNIDTLTILRNTITAGVFNREAFSKRQSYKVGDHSSVQVIDYNKDGYPDISYLVRDRKPTGNIYTLKLLSSNSGQPEEPAEELPVTNFNVSVSSETCKNSNNGSISITAVKPLNYTATINTNDTTLLAKFTTAVTINNLQAGTYPMCITIDGNTKFQQCYNLVITEPKDLSVFAVADKATNILSLKMEGGTQYQVQLNGITYTNTTGDMLLSLQKGNNEVSVTTDKECQGVFKKTFNVVGDVSFYPNPFTDVLKIALNGYSAPLVGIEVRDLQGKVFFENNVINNNGSAEVNLAKLSAGVYVIKVSFDKTSKTYKIVKK</sequence>
<reference evidence="4" key="1">
    <citation type="journal article" date="2019" name="Int. J. Syst. Evol. Microbiol.">
        <title>The Global Catalogue of Microorganisms (GCM) 10K type strain sequencing project: providing services to taxonomists for standard genome sequencing and annotation.</title>
        <authorList>
            <consortium name="The Broad Institute Genomics Platform"/>
            <consortium name="The Broad Institute Genome Sequencing Center for Infectious Disease"/>
            <person name="Wu L."/>
            <person name="Ma J."/>
        </authorList>
    </citation>
    <scope>NUCLEOTIDE SEQUENCE [LARGE SCALE GENOMIC DNA]</scope>
    <source>
        <strain evidence="4">JCM 17705</strain>
    </source>
</reference>
<dbReference type="SMART" id="SM00429">
    <property type="entry name" value="IPT"/>
    <property type="match status" value="2"/>
</dbReference>
<dbReference type="Gene3D" id="2.130.10.130">
    <property type="entry name" value="Integrin alpha, N-terminal"/>
    <property type="match status" value="3"/>
</dbReference>
<feature type="domain" description="IPT/TIG" evidence="2">
    <location>
        <begin position="433"/>
        <end position="516"/>
    </location>
</feature>
<dbReference type="PANTHER" id="PTHR46580">
    <property type="entry name" value="SENSOR KINASE-RELATED"/>
    <property type="match status" value="1"/>
</dbReference>
<dbReference type="EMBL" id="BAABFT010000004">
    <property type="protein sequence ID" value="GAA4319775.1"/>
    <property type="molecule type" value="Genomic_DNA"/>
</dbReference>
<keyword evidence="1" id="KW-0732">Signal</keyword>
<evidence type="ECO:0000256" key="1">
    <source>
        <dbReference type="ARBA" id="ARBA00022729"/>
    </source>
</evidence>
<proteinExistence type="predicted"/>
<dbReference type="InterPro" id="IPR014756">
    <property type="entry name" value="Ig_E-set"/>
</dbReference>
<feature type="domain" description="IPT/TIG" evidence="2">
    <location>
        <begin position="888"/>
        <end position="969"/>
    </location>
</feature>
<dbReference type="SUPFAM" id="SSF69318">
    <property type="entry name" value="Integrin alpha N-terminal domain"/>
    <property type="match status" value="3"/>
</dbReference>
<gene>
    <name evidence="3" type="ORF">GCM10023149_18680</name>
</gene>
<dbReference type="SUPFAM" id="SSF81296">
    <property type="entry name" value="E set domains"/>
    <property type="match status" value="2"/>
</dbReference>
<dbReference type="Gene3D" id="2.60.40.10">
    <property type="entry name" value="Immunoglobulins"/>
    <property type="match status" value="2"/>
</dbReference>
<dbReference type="Proteomes" id="UP001500582">
    <property type="component" value="Unassembled WGS sequence"/>
</dbReference>
<comment type="caution">
    <text evidence="3">The sequence shown here is derived from an EMBL/GenBank/DDBJ whole genome shotgun (WGS) entry which is preliminary data.</text>
</comment>
<dbReference type="NCBIfam" id="TIGR04183">
    <property type="entry name" value="Por_Secre_tail"/>
    <property type="match status" value="1"/>
</dbReference>
<organism evidence="3 4">
    <name type="scientific">Mucilaginibacter gynuensis</name>
    <dbReference type="NCBI Taxonomy" id="1302236"/>
    <lineage>
        <taxon>Bacteria</taxon>
        <taxon>Pseudomonadati</taxon>
        <taxon>Bacteroidota</taxon>
        <taxon>Sphingobacteriia</taxon>
        <taxon>Sphingobacteriales</taxon>
        <taxon>Sphingobacteriaceae</taxon>
        <taxon>Mucilaginibacter</taxon>
    </lineage>
</organism>
<dbReference type="InterPro" id="IPR028994">
    <property type="entry name" value="Integrin_alpha_N"/>
</dbReference>
<dbReference type="Pfam" id="PF01833">
    <property type="entry name" value="TIG"/>
    <property type="match status" value="2"/>
</dbReference>
<dbReference type="InterPro" id="IPR013783">
    <property type="entry name" value="Ig-like_fold"/>
</dbReference>
<keyword evidence="4" id="KW-1185">Reference proteome</keyword>
<dbReference type="InterPro" id="IPR026444">
    <property type="entry name" value="Secre_tail"/>
</dbReference>
<accession>A0ABP8G9K6</accession>